<dbReference type="KEGG" id="awe:JG540_08905"/>
<dbReference type="PROSITE" id="PS51318">
    <property type="entry name" value="TAT"/>
    <property type="match status" value="1"/>
</dbReference>
<sequence length="164" mass="16531">MRDTGNQKDRHLPGVSRRELGLLTGGALAAVAVGASPQAAAQEALDNPRLVLVGPAAVLGKHTVVRVATGHEVTLALQDVGVTESSGVLTNGARMLKVEDGAVEAPVPAPPPVSGSGPRSRRVTESFLVFPPVTGSSVALNVPGIGVVEGVPVVEASQAPFSLV</sequence>
<evidence type="ECO:0000313" key="2">
    <source>
        <dbReference type="Proteomes" id="UP000595895"/>
    </source>
</evidence>
<organism evidence="1 2">
    <name type="scientific">Actinomyces weissii</name>
    <dbReference type="NCBI Taxonomy" id="675090"/>
    <lineage>
        <taxon>Bacteria</taxon>
        <taxon>Bacillati</taxon>
        <taxon>Actinomycetota</taxon>
        <taxon>Actinomycetes</taxon>
        <taxon>Actinomycetales</taxon>
        <taxon>Actinomycetaceae</taxon>
        <taxon>Actinomyces</taxon>
    </lineage>
</organism>
<name>A0A7T7M905_9ACTO</name>
<proteinExistence type="predicted"/>
<dbReference type="RefSeq" id="WP_200275454.1">
    <property type="nucleotide sequence ID" value="NZ_CP066802.1"/>
</dbReference>
<dbReference type="Proteomes" id="UP000595895">
    <property type="component" value="Chromosome"/>
</dbReference>
<dbReference type="InterPro" id="IPR006311">
    <property type="entry name" value="TAT_signal"/>
</dbReference>
<accession>A0A7T7M905</accession>
<dbReference type="EMBL" id="CP066802">
    <property type="protein sequence ID" value="QQM67134.1"/>
    <property type="molecule type" value="Genomic_DNA"/>
</dbReference>
<evidence type="ECO:0000313" key="1">
    <source>
        <dbReference type="EMBL" id="QQM67134.1"/>
    </source>
</evidence>
<dbReference type="AlphaFoldDB" id="A0A7T7M905"/>
<protein>
    <submittedName>
        <fullName evidence="1">Uncharacterized protein</fullName>
    </submittedName>
</protein>
<reference evidence="1 2" key="1">
    <citation type="submission" date="2020-12" db="EMBL/GenBank/DDBJ databases">
        <authorList>
            <person name="Zhou J."/>
        </authorList>
    </citation>
    <scope>NUCLEOTIDE SEQUENCE [LARGE SCALE GENOMIC DNA]</scope>
    <source>
        <strain evidence="1 2">CCUG 61299</strain>
    </source>
</reference>
<gene>
    <name evidence="1" type="ORF">JG540_08905</name>
</gene>
<keyword evidence="2" id="KW-1185">Reference proteome</keyword>